<evidence type="ECO:0000313" key="19">
    <source>
        <dbReference type="EMBL" id="MDM1552695.1"/>
    </source>
</evidence>
<comment type="function">
    <text evidence="1 12">Catalyzes the sequential NAD-dependent oxidations of L-histidinol to L-histidinaldehyde and then to L-histidine.</text>
</comment>
<evidence type="ECO:0000256" key="1">
    <source>
        <dbReference type="ARBA" id="ARBA00003850"/>
    </source>
</evidence>
<feature type="binding site" evidence="12 16">
    <location>
        <position position="323"/>
    </location>
    <ligand>
        <name>substrate</name>
    </ligand>
</feature>
<evidence type="ECO:0000256" key="2">
    <source>
        <dbReference type="ARBA" id="ARBA00004940"/>
    </source>
</evidence>
<evidence type="ECO:0000256" key="16">
    <source>
        <dbReference type="PIRSR" id="PIRSR000099-3"/>
    </source>
</evidence>
<feature type="active site" description="Proton acceptor" evidence="12 14">
    <location>
        <position position="323"/>
    </location>
</feature>
<feature type="binding site" evidence="12 15">
    <location>
        <position position="209"/>
    </location>
    <ligand>
        <name>NAD(+)</name>
        <dbReference type="ChEBI" id="CHEBI:57540"/>
    </ligand>
</feature>
<dbReference type="GO" id="GO:0000105">
    <property type="term" value="P:L-histidine biosynthetic process"/>
    <property type="evidence" value="ECO:0007669"/>
    <property type="project" value="UniProtKB-UniRule"/>
</dbReference>
<evidence type="ECO:0000256" key="14">
    <source>
        <dbReference type="PIRSR" id="PIRSR000099-1"/>
    </source>
</evidence>
<comment type="caution">
    <text evidence="19">The sequence shown here is derived from an EMBL/GenBank/DDBJ whole genome shotgun (WGS) entry which is preliminary data.</text>
</comment>
<keyword evidence="8 12" id="KW-0560">Oxidoreductase</keyword>
<dbReference type="AlphaFoldDB" id="A0AAW7DMA0"/>
<dbReference type="NCBIfam" id="TIGR00069">
    <property type="entry name" value="hisD"/>
    <property type="match status" value="1"/>
</dbReference>
<evidence type="ECO:0000256" key="9">
    <source>
        <dbReference type="ARBA" id="ARBA00023027"/>
    </source>
</evidence>
<keyword evidence="5 12" id="KW-0028">Amino-acid biosynthesis</keyword>
<keyword evidence="9 12" id="KW-0520">NAD</keyword>
<dbReference type="InterPro" id="IPR001692">
    <property type="entry name" value="Histidinol_DH_CS"/>
</dbReference>
<comment type="pathway">
    <text evidence="2 12">Amino-acid biosynthesis; L-histidine biosynthesis; L-histidine from 5-phospho-alpha-D-ribose 1-diphosphate: step 9/9.</text>
</comment>
<reference evidence="19" key="1">
    <citation type="submission" date="2020-06" db="EMBL/GenBank/DDBJ databases">
        <authorList>
            <person name="Dong N."/>
        </authorList>
    </citation>
    <scope>NUCLEOTIDE SEQUENCE</scope>
    <source>
        <strain evidence="19">210</strain>
    </source>
</reference>
<evidence type="ECO:0000256" key="3">
    <source>
        <dbReference type="ARBA" id="ARBA00010178"/>
    </source>
</evidence>
<gene>
    <name evidence="12 19" type="primary">hisD</name>
    <name evidence="19" type="ORF">HX095_15945</name>
</gene>
<evidence type="ECO:0000313" key="20">
    <source>
        <dbReference type="Proteomes" id="UP001173578"/>
    </source>
</evidence>
<feature type="binding site" evidence="12 16">
    <location>
        <position position="356"/>
    </location>
    <ligand>
        <name>substrate</name>
    </ligand>
</feature>
<dbReference type="EMBL" id="JACALR010000008">
    <property type="protein sequence ID" value="MDM1552695.1"/>
    <property type="molecule type" value="Genomic_DNA"/>
</dbReference>
<dbReference type="GO" id="GO:0008270">
    <property type="term" value="F:zinc ion binding"/>
    <property type="evidence" value="ECO:0007669"/>
    <property type="project" value="UniProtKB-UniRule"/>
</dbReference>
<proteinExistence type="inferred from homology"/>
<keyword evidence="6 12" id="KW-0479">Metal-binding</keyword>
<evidence type="ECO:0000256" key="17">
    <source>
        <dbReference type="PIRSR" id="PIRSR000099-4"/>
    </source>
</evidence>
<sequence>MKTFINPNISDWSTLTARSTKEAQDLQKIVLDVFGKIQTENDQALIDFTEQFDKVRLTSLEVTAEEIEEAKTLISDELKQAIQLAAYNIEKFHAVQREEVQIIETTKGVNCWRESRGIENVGIYIPGGTAPLFSTTLMLGIPAKLAGCKNIILCTPPNQEGKIHPAILYTANLIGIEKIYKVGGIQAIGALTFGTETIQKVDKIFGPGNQYVTAAKQVAQNFGVAIDMPAGPSEVLVIADETSVPKYVAADLLSQAEHGIDSQVILLTSNEQTLNETITEINTQLEVLPRAELARKALENSRGIVLNSIEECVSFSNIYAPEHLIFACETAEKYIPKIINAGSVFLGNYSCESAGDYASGTNHTLPTNGYAKNYSGVSFDSFIKKITFQKLSAEGIQNIGPAIELMAEAEELFAHKNAVTLRLNDLK</sequence>
<dbReference type="PIRSF" id="PIRSF000099">
    <property type="entry name" value="Histidinol_dh"/>
    <property type="match status" value="1"/>
</dbReference>
<dbReference type="Pfam" id="PF00815">
    <property type="entry name" value="Histidinol_dh"/>
    <property type="match status" value="1"/>
</dbReference>
<dbReference type="FunFam" id="3.40.50.1980:FF:000002">
    <property type="entry name" value="Histidinol dehydrogenase, chloroplastic"/>
    <property type="match status" value="1"/>
</dbReference>
<dbReference type="FunFam" id="1.20.5.1300:FF:000002">
    <property type="entry name" value="Histidinol dehydrogenase, chloroplastic"/>
    <property type="match status" value="1"/>
</dbReference>
<dbReference type="GO" id="GO:0051287">
    <property type="term" value="F:NAD binding"/>
    <property type="evidence" value="ECO:0007669"/>
    <property type="project" value="InterPro"/>
</dbReference>
<dbReference type="HAMAP" id="MF_01024">
    <property type="entry name" value="HisD"/>
    <property type="match status" value="1"/>
</dbReference>
<feature type="binding site" evidence="12 16">
    <location>
        <position position="258"/>
    </location>
    <ligand>
        <name>substrate</name>
    </ligand>
</feature>
<comment type="cofactor">
    <cofactor evidence="12 17">
        <name>Zn(2+)</name>
        <dbReference type="ChEBI" id="CHEBI:29105"/>
    </cofactor>
    <text evidence="12 17">Binds 1 zinc ion per subunit.</text>
</comment>
<organism evidence="19 20">
    <name type="scientific">Empedobacter falsenii</name>
    <dbReference type="NCBI Taxonomy" id="343874"/>
    <lineage>
        <taxon>Bacteria</taxon>
        <taxon>Pseudomonadati</taxon>
        <taxon>Bacteroidota</taxon>
        <taxon>Flavobacteriia</taxon>
        <taxon>Flavobacteriales</taxon>
        <taxon>Weeksellaceae</taxon>
        <taxon>Empedobacter</taxon>
    </lineage>
</organism>
<dbReference type="PRINTS" id="PR00083">
    <property type="entry name" value="HOLDHDRGNASE"/>
</dbReference>
<feature type="binding site" evidence="12 16">
    <location>
        <position position="233"/>
    </location>
    <ligand>
        <name>substrate</name>
    </ligand>
</feature>
<feature type="binding site" evidence="12 17">
    <location>
        <position position="356"/>
    </location>
    <ligand>
        <name>Zn(2+)</name>
        <dbReference type="ChEBI" id="CHEBI:29105"/>
    </ligand>
</feature>
<evidence type="ECO:0000256" key="8">
    <source>
        <dbReference type="ARBA" id="ARBA00023002"/>
    </source>
</evidence>
<dbReference type="SUPFAM" id="SSF53720">
    <property type="entry name" value="ALDH-like"/>
    <property type="match status" value="1"/>
</dbReference>
<dbReference type="InterPro" id="IPR022695">
    <property type="entry name" value="Histidinol_DH_monofunct"/>
</dbReference>
<keyword evidence="10 12" id="KW-0368">Histidine biosynthesis</keyword>
<dbReference type="PROSITE" id="PS00611">
    <property type="entry name" value="HISOL_DEHYDROGENASE"/>
    <property type="match status" value="1"/>
</dbReference>
<dbReference type="CDD" id="cd06572">
    <property type="entry name" value="Histidinol_dh"/>
    <property type="match status" value="1"/>
</dbReference>
<feature type="binding site" evidence="12 15">
    <location>
        <position position="186"/>
    </location>
    <ligand>
        <name>NAD(+)</name>
        <dbReference type="ChEBI" id="CHEBI:57540"/>
    </ligand>
</feature>
<evidence type="ECO:0000256" key="7">
    <source>
        <dbReference type="ARBA" id="ARBA00022833"/>
    </source>
</evidence>
<dbReference type="PANTHER" id="PTHR21256:SF2">
    <property type="entry name" value="HISTIDINE BIOSYNTHESIS TRIFUNCTIONAL PROTEIN"/>
    <property type="match status" value="1"/>
</dbReference>
<dbReference type="PANTHER" id="PTHR21256">
    <property type="entry name" value="HISTIDINOL DEHYDROGENASE HDH"/>
    <property type="match status" value="1"/>
</dbReference>
<comment type="similarity">
    <text evidence="3 12 13 18">Belongs to the histidinol dehydrogenase family.</text>
</comment>
<evidence type="ECO:0000256" key="12">
    <source>
        <dbReference type="HAMAP-Rule" id="MF_01024"/>
    </source>
</evidence>
<feature type="active site" description="Proton acceptor" evidence="12 14">
    <location>
        <position position="322"/>
    </location>
</feature>
<comment type="catalytic activity">
    <reaction evidence="11 12">
        <text>L-histidinol + 2 NAD(+) + H2O = L-histidine + 2 NADH + 3 H(+)</text>
        <dbReference type="Rhea" id="RHEA:20641"/>
        <dbReference type="ChEBI" id="CHEBI:15377"/>
        <dbReference type="ChEBI" id="CHEBI:15378"/>
        <dbReference type="ChEBI" id="CHEBI:57540"/>
        <dbReference type="ChEBI" id="CHEBI:57595"/>
        <dbReference type="ChEBI" id="CHEBI:57699"/>
        <dbReference type="ChEBI" id="CHEBI:57945"/>
        <dbReference type="EC" id="1.1.1.23"/>
    </reaction>
</comment>
<feature type="binding site" evidence="12 17">
    <location>
        <position position="255"/>
    </location>
    <ligand>
        <name>Zn(2+)</name>
        <dbReference type="ChEBI" id="CHEBI:29105"/>
    </ligand>
</feature>
<feature type="binding site" evidence="12 15">
    <location>
        <position position="124"/>
    </location>
    <ligand>
        <name>NAD(+)</name>
        <dbReference type="ChEBI" id="CHEBI:57540"/>
    </ligand>
</feature>
<dbReference type="RefSeq" id="WP_286487089.1">
    <property type="nucleotide sequence ID" value="NZ_JACALR010000008.1"/>
</dbReference>
<feature type="binding site" evidence="12 17">
    <location>
        <position position="415"/>
    </location>
    <ligand>
        <name>Zn(2+)</name>
        <dbReference type="ChEBI" id="CHEBI:29105"/>
    </ligand>
</feature>
<accession>A0AAW7DMA0</accession>
<protein>
    <recommendedName>
        <fullName evidence="4 12">Histidinol dehydrogenase</fullName>
        <shortName evidence="12">HDH</shortName>
        <ecNumber evidence="4 12">1.1.1.23</ecNumber>
    </recommendedName>
</protein>
<feature type="binding site" evidence="12 16">
    <location>
        <position position="255"/>
    </location>
    <ligand>
        <name>substrate</name>
    </ligand>
</feature>
<feature type="binding site" evidence="12 16">
    <location>
        <position position="410"/>
    </location>
    <ligand>
        <name>substrate</name>
    </ligand>
</feature>
<evidence type="ECO:0000256" key="13">
    <source>
        <dbReference type="PIRNR" id="PIRNR000099"/>
    </source>
</evidence>
<evidence type="ECO:0000256" key="5">
    <source>
        <dbReference type="ARBA" id="ARBA00022605"/>
    </source>
</evidence>
<dbReference type="GO" id="GO:0005829">
    <property type="term" value="C:cytosol"/>
    <property type="evidence" value="ECO:0007669"/>
    <property type="project" value="TreeGrafter"/>
</dbReference>
<reference evidence="19" key="2">
    <citation type="journal article" date="2022" name="Sci. Total Environ.">
        <title>Prevalence, transmission, and molecular epidemiology of tet(X)-positive bacteria among humans, animals, and environmental niches in China: An epidemiological, and genomic-based study.</title>
        <authorList>
            <person name="Dong N."/>
            <person name="Zeng Y."/>
            <person name="Cai C."/>
            <person name="Sun C."/>
            <person name="Lu J."/>
            <person name="Liu C."/>
            <person name="Zhou H."/>
            <person name="Sun Q."/>
            <person name="Shu L."/>
            <person name="Wang H."/>
            <person name="Wang Y."/>
            <person name="Wang S."/>
            <person name="Wu C."/>
            <person name="Chan E.W."/>
            <person name="Chen G."/>
            <person name="Shen Z."/>
            <person name="Chen S."/>
            <person name="Zhang R."/>
        </authorList>
    </citation>
    <scope>NUCLEOTIDE SEQUENCE</scope>
    <source>
        <strain evidence="19">210</strain>
    </source>
</reference>
<feature type="binding site" evidence="12 16">
    <location>
        <position position="415"/>
    </location>
    <ligand>
        <name>substrate</name>
    </ligand>
</feature>
<dbReference type="Proteomes" id="UP001173578">
    <property type="component" value="Unassembled WGS sequence"/>
</dbReference>
<dbReference type="InterPro" id="IPR012131">
    <property type="entry name" value="Hstdl_DH"/>
</dbReference>
<keyword evidence="7 12" id="KW-0862">Zinc</keyword>
<dbReference type="Gene3D" id="1.20.5.1300">
    <property type="match status" value="1"/>
</dbReference>
<feature type="binding site" evidence="12 17">
    <location>
        <position position="258"/>
    </location>
    <ligand>
        <name>Zn(2+)</name>
        <dbReference type="ChEBI" id="CHEBI:29105"/>
    </ligand>
</feature>
<name>A0AAW7DMA0_9FLAO</name>
<evidence type="ECO:0000256" key="15">
    <source>
        <dbReference type="PIRSR" id="PIRSR000099-2"/>
    </source>
</evidence>
<dbReference type="Gene3D" id="3.40.50.1980">
    <property type="entry name" value="Nitrogenase molybdenum iron protein domain"/>
    <property type="match status" value="2"/>
</dbReference>
<dbReference type="EC" id="1.1.1.23" evidence="4 12"/>
<dbReference type="InterPro" id="IPR016161">
    <property type="entry name" value="Ald_DH/histidinol_DH"/>
</dbReference>
<evidence type="ECO:0000256" key="4">
    <source>
        <dbReference type="ARBA" id="ARBA00012965"/>
    </source>
</evidence>
<evidence type="ECO:0000256" key="11">
    <source>
        <dbReference type="ARBA" id="ARBA00049489"/>
    </source>
</evidence>
<evidence type="ECO:0000256" key="10">
    <source>
        <dbReference type="ARBA" id="ARBA00023102"/>
    </source>
</evidence>
<dbReference type="GO" id="GO:0004399">
    <property type="term" value="F:histidinol dehydrogenase activity"/>
    <property type="evidence" value="ECO:0007669"/>
    <property type="project" value="UniProtKB-UniRule"/>
</dbReference>
<dbReference type="FunFam" id="3.40.50.1980:FF:000001">
    <property type="entry name" value="Histidinol dehydrogenase"/>
    <property type="match status" value="1"/>
</dbReference>
<evidence type="ECO:0000256" key="6">
    <source>
        <dbReference type="ARBA" id="ARBA00022723"/>
    </source>
</evidence>
<evidence type="ECO:0000256" key="18">
    <source>
        <dbReference type="RuleBase" id="RU004175"/>
    </source>
</evidence>